<feature type="compositionally biased region" description="Basic and acidic residues" evidence="1">
    <location>
        <begin position="607"/>
        <end position="617"/>
    </location>
</feature>
<dbReference type="Gene3D" id="3.60.10.10">
    <property type="entry name" value="Endonuclease/exonuclease/phosphatase"/>
    <property type="match status" value="1"/>
</dbReference>
<name>A0A7J6NL56_PEROL</name>
<dbReference type="Pfam" id="PF14529">
    <property type="entry name" value="Exo_endo_phos_2"/>
    <property type="match status" value="1"/>
</dbReference>
<comment type="caution">
    <text evidence="3">The sequence shown here is derived from an EMBL/GenBank/DDBJ whole genome shotgun (WGS) entry which is preliminary data.</text>
</comment>
<proteinExistence type="predicted"/>
<dbReference type="InterPro" id="IPR012337">
    <property type="entry name" value="RNaseH-like_sf"/>
</dbReference>
<evidence type="ECO:0000313" key="4">
    <source>
        <dbReference type="Proteomes" id="UP000541610"/>
    </source>
</evidence>
<dbReference type="InterPro" id="IPR036691">
    <property type="entry name" value="Endo/exonu/phosph_ase_sf"/>
</dbReference>
<feature type="region of interest" description="Disordered" evidence="1">
    <location>
        <begin position="1"/>
        <end position="27"/>
    </location>
</feature>
<evidence type="ECO:0000256" key="1">
    <source>
        <dbReference type="SAM" id="MobiDB-lite"/>
    </source>
</evidence>
<dbReference type="SUPFAM" id="SSF53098">
    <property type="entry name" value="Ribonuclease H-like"/>
    <property type="match status" value="1"/>
</dbReference>
<gene>
    <name evidence="3" type="ORF">FOZ60_007693</name>
</gene>
<dbReference type="InterPro" id="IPR005135">
    <property type="entry name" value="Endo/exonuclease/phosphatase"/>
</dbReference>
<sequence length="766" mass="87257">MPARGATARTDSHQPGLPKGNNFTAPKRHRATLPVDGVIRILTYNVRSIRAHMVEIKKMSVEWLSREVDMLVFTESWLKSGDETPRLPGYVEAGRKDRSENWGSKEGRGGGVLIYVRDRMGYSVDQIDYNRGIIHEGIDFLPINIRRGGKRRIQLVGVYVPPNLSDEVWEEQILDWNIRSNEKGALVIAGDINSHGSWSSMSTVAGDRIEEWCVTKGIEILNDPVIPTRIATTTNSMGDRIIQLSSPDVIMVKTADAINSMWESFPEESCGSDHIPIQINLLWSDKTNLGHVKYRKKWKLKKADWDLFRERLRVYCVDSMKDGGRYQNAQELYNLLESNIKSALIEAVPRTTRAREYIWWTDEVEGAVKTRREALKKFRESGSEEDGLEPRFPDEGSARSAKIEGFSVKEISTDRALLVLTVDASTEVKGATIARAIRQMHERDSASIRRCYSGTSDGALVMLRASELTKEGDEGAWKVCHCMAHRLDLAVSSDVWKRSSICQRIERTLRIAYSVFNRSGQRRRELKRFDGEFGMMDVRWLSKLQCLSILYWSKDSIAAFIARRNMARGDKTDWEQVDDIKDLELAGEPTAGYDADEVQKTIDEMEADRKAHDEAKAKKDKKKPRRVRDGEKERSAKRFGLRLLVTVPWSYKETDKKGRTYYLLGYENRSKGENWSREAVERNPLRIILSTGAEASYLRGILPSIYNILDYEAADDKGGMAPLTGLEHLQYKSIKCGEASLIRPKAIELYLRESDADHFSVIRKCN</sequence>
<dbReference type="GO" id="GO:0003824">
    <property type="term" value="F:catalytic activity"/>
    <property type="evidence" value="ECO:0007669"/>
    <property type="project" value="InterPro"/>
</dbReference>
<dbReference type="OrthoDB" id="6762350at2759"/>
<evidence type="ECO:0000313" key="3">
    <source>
        <dbReference type="EMBL" id="KAF4684564.1"/>
    </source>
</evidence>
<evidence type="ECO:0000259" key="2">
    <source>
        <dbReference type="Pfam" id="PF14529"/>
    </source>
</evidence>
<accession>A0A7J6NL56</accession>
<reference evidence="3 4" key="1">
    <citation type="submission" date="2020-04" db="EMBL/GenBank/DDBJ databases">
        <title>Perkinsus olseni comparative genomics.</title>
        <authorList>
            <person name="Bogema D.R."/>
        </authorList>
    </citation>
    <scope>NUCLEOTIDE SEQUENCE [LARGE SCALE GENOMIC DNA]</scope>
    <source>
        <strain evidence="3">00978-12</strain>
    </source>
</reference>
<feature type="region of interest" description="Disordered" evidence="1">
    <location>
        <begin position="607"/>
        <end position="633"/>
    </location>
</feature>
<dbReference type="AlphaFoldDB" id="A0A7J6NL56"/>
<organism evidence="3 4">
    <name type="scientific">Perkinsus olseni</name>
    <name type="common">Perkinsus atlanticus</name>
    <dbReference type="NCBI Taxonomy" id="32597"/>
    <lineage>
        <taxon>Eukaryota</taxon>
        <taxon>Sar</taxon>
        <taxon>Alveolata</taxon>
        <taxon>Perkinsozoa</taxon>
        <taxon>Perkinsea</taxon>
        <taxon>Perkinsida</taxon>
        <taxon>Perkinsidae</taxon>
        <taxon>Perkinsus</taxon>
    </lineage>
</organism>
<dbReference type="SUPFAM" id="SSF56219">
    <property type="entry name" value="DNase I-like"/>
    <property type="match status" value="1"/>
</dbReference>
<dbReference type="Proteomes" id="UP000541610">
    <property type="component" value="Unassembled WGS sequence"/>
</dbReference>
<dbReference type="EMBL" id="JABANP010000305">
    <property type="protein sequence ID" value="KAF4684564.1"/>
    <property type="molecule type" value="Genomic_DNA"/>
</dbReference>
<protein>
    <recommendedName>
        <fullName evidence="2">Endonuclease/exonuclease/phosphatase domain-containing protein</fullName>
    </recommendedName>
</protein>
<feature type="domain" description="Endonuclease/exonuclease/phosphatase" evidence="2">
    <location>
        <begin position="154"/>
        <end position="277"/>
    </location>
</feature>